<dbReference type="RefSeq" id="WP_160737265.1">
    <property type="nucleotide sequence ID" value="NZ_WTYT01000006.1"/>
</dbReference>
<proteinExistence type="predicted"/>
<dbReference type="EMBL" id="WTYT01000006">
    <property type="protein sequence ID" value="MXO66826.1"/>
    <property type="molecule type" value="Genomic_DNA"/>
</dbReference>
<evidence type="ECO:0000256" key="1">
    <source>
        <dbReference type="ARBA" id="ARBA00022617"/>
    </source>
</evidence>
<accession>A0A6I4T796</accession>
<keyword evidence="3 4" id="KW-0408">Iron</keyword>
<name>A0A6I4T796_9SPHN</name>
<dbReference type="InterPro" id="IPR036909">
    <property type="entry name" value="Cyt_c-like_dom_sf"/>
</dbReference>
<dbReference type="Proteomes" id="UP000438476">
    <property type="component" value="Unassembled WGS sequence"/>
</dbReference>
<dbReference type="SUPFAM" id="SSF46626">
    <property type="entry name" value="Cytochrome c"/>
    <property type="match status" value="1"/>
</dbReference>
<evidence type="ECO:0000256" key="2">
    <source>
        <dbReference type="ARBA" id="ARBA00022723"/>
    </source>
</evidence>
<dbReference type="PROSITE" id="PS51007">
    <property type="entry name" value="CYTC"/>
    <property type="match status" value="1"/>
</dbReference>
<evidence type="ECO:0000313" key="8">
    <source>
        <dbReference type="Proteomes" id="UP000438476"/>
    </source>
</evidence>
<dbReference type="InterPro" id="IPR009056">
    <property type="entry name" value="Cyt_c-like_dom"/>
</dbReference>
<dbReference type="AlphaFoldDB" id="A0A6I4T796"/>
<sequence length="137" mass="14684">MKSFSISAAMLACSFLAACGTPAEKAESPALAEAKPASQEEALFLRKCGICHSKGGTGTMMLERRLGAENALLAERTDLTPEYIAAVVRHGLNSMPPITRVELTDAQLRDVSFYLTGQRLTDEVAEKPGDTAKDKQP</sequence>
<feature type="signal peptide" evidence="5">
    <location>
        <begin position="1"/>
        <end position="17"/>
    </location>
</feature>
<keyword evidence="2 4" id="KW-0479">Metal-binding</keyword>
<keyword evidence="5" id="KW-0732">Signal</keyword>
<dbReference type="GO" id="GO:0009055">
    <property type="term" value="F:electron transfer activity"/>
    <property type="evidence" value="ECO:0007669"/>
    <property type="project" value="InterPro"/>
</dbReference>
<keyword evidence="1 4" id="KW-0349">Heme</keyword>
<dbReference type="Pfam" id="PF13442">
    <property type="entry name" value="Cytochrome_CBB3"/>
    <property type="match status" value="1"/>
</dbReference>
<dbReference type="GO" id="GO:0046872">
    <property type="term" value="F:metal ion binding"/>
    <property type="evidence" value="ECO:0007669"/>
    <property type="project" value="UniProtKB-KW"/>
</dbReference>
<dbReference type="GO" id="GO:0020037">
    <property type="term" value="F:heme binding"/>
    <property type="evidence" value="ECO:0007669"/>
    <property type="project" value="InterPro"/>
</dbReference>
<keyword evidence="8" id="KW-1185">Reference proteome</keyword>
<dbReference type="OrthoDB" id="7427921at2"/>
<organism evidence="7 8">
    <name type="scientific">Altericroceibacterium endophyticum</name>
    <dbReference type="NCBI Taxonomy" id="1808508"/>
    <lineage>
        <taxon>Bacteria</taxon>
        <taxon>Pseudomonadati</taxon>
        <taxon>Pseudomonadota</taxon>
        <taxon>Alphaproteobacteria</taxon>
        <taxon>Sphingomonadales</taxon>
        <taxon>Erythrobacteraceae</taxon>
        <taxon>Altericroceibacterium</taxon>
    </lineage>
</organism>
<evidence type="ECO:0000256" key="3">
    <source>
        <dbReference type="ARBA" id="ARBA00023004"/>
    </source>
</evidence>
<evidence type="ECO:0000313" key="7">
    <source>
        <dbReference type="EMBL" id="MXO66826.1"/>
    </source>
</evidence>
<dbReference type="PROSITE" id="PS51257">
    <property type="entry name" value="PROKAR_LIPOPROTEIN"/>
    <property type="match status" value="1"/>
</dbReference>
<evidence type="ECO:0000256" key="5">
    <source>
        <dbReference type="SAM" id="SignalP"/>
    </source>
</evidence>
<protein>
    <recommendedName>
        <fullName evidence="6">Cytochrome c domain-containing protein</fullName>
    </recommendedName>
</protein>
<comment type="caution">
    <text evidence="7">The sequence shown here is derived from an EMBL/GenBank/DDBJ whole genome shotgun (WGS) entry which is preliminary data.</text>
</comment>
<feature type="domain" description="Cytochrome c" evidence="6">
    <location>
        <begin position="35"/>
        <end position="119"/>
    </location>
</feature>
<evidence type="ECO:0000256" key="4">
    <source>
        <dbReference type="PROSITE-ProRule" id="PRU00433"/>
    </source>
</evidence>
<reference evidence="7 8" key="1">
    <citation type="submission" date="2019-12" db="EMBL/GenBank/DDBJ databases">
        <title>Genomic-based taxomic classification of the family Erythrobacteraceae.</title>
        <authorList>
            <person name="Xu L."/>
        </authorList>
    </citation>
    <scope>NUCLEOTIDE SEQUENCE [LARGE SCALE GENOMIC DNA]</scope>
    <source>
        <strain evidence="7 8">LMG 29518</strain>
    </source>
</reference>
<dbReference type="Gene3D" id="1.10.760.10">
    <property type="entry name" value="Cytochrome c-like domain"/>
    <property type="match status" value="1"/>
</dbReference>
<feature type="chain" id="PRO_5026126839" description="Cytochrome c domain-containing protein" evidence="5">
    <location>
        <begin position="18"/>
        <end position="137"/>
    </location>
</feature>
<evidence type="ECO:0000259" key="6">
    <source>
        <dbReference type="PROSITE" id="PS51007"/>
    </source>
</evidence>
<gene>
    <name evidence="7" type="ORF">GRI91_13760</name>
</gene>